<accession>A0A165YWG9</accession>
<reference evidence="2" key="1">
    <citation type="journal article" date="2016" name="Mol. Biol. Evol.">
        <title>Comparative Genomics of Early-Diverging Mushroom-Forming Fungi Provides Insights into the Origins of Lignocellulose Decay Capabilities.</title>
        <authorList>
            <person name="Nagy L.G."/>
            <person name="Riley R."/>
            <person name="Tritt A."/>
            <person name="Adam C."/>
            <person name="Daum C."/>
            <person name="Floudas D."/>
            <person name="Sun H."/>
            <person name="Yadav J.S."/>
            <person name="Pangilinan J."/>
            <person name="Larsson K.H."/>
            <person name="Matsuura K."/>
            <person name="Barry K."/>
            <person name="Labutti K."/>
            <person name="Kuo R."/>
            <person name="Ohm R.A."/>
            <person name="Bhattacharya S.S."/>
            <person name="Shirouzu T."/>
            <person name="Yoshinaga Y."/>
            <person name="Martin F.M."/>
            <person name="Grigoriev I.V."/>
            <person name="Hibbett D.S."/>
        </authorList>
    </citation>
    <scope>NUCLEOTIDE SEQUENCE [LARGE SCALE GENOMIC DNA]</scope>
    <source>
        <strain evidence="2">CBS 109695</strain>
    </source>
</reference>
<protein>
    <submittedName>
        <fullName evidence="2">Uncharacterized protein</fullName>
    </submittedName>
</protein>
<evidence type="ECO:0000256" key="1">
    <source>
        <dbReference type="SAM" id="MobiDB-lite"/>
    </source>
</evidence>
<gene>
    <name evidence="2" type="ORF">FIBSPDRAFT_223089</name>
</gene>
<feature type="region of interest" description="Disordered" evidence="1">
    <location>
        <begin position="74"/>
        <end position="97"/>
    </location>
</feature>
<proteinExistence type="predicted"/>
<dbReference type="AlphaFoldDB" id="A0A165YWG9"/>
<sequence length="97" mass="10723">MHSPVHVAHTAARKLIATRSVSCRSARPRVRHFLVPRPRTLPYLAAHSRQAPYPPPVPTQLAPRLRAIPTLVHQRTSPACAPPTVPPTRGQRSTHTL</sequence>
<dbReference type="EMBL" id="KV417688">
    <property type="protein sequence ID" value="KZP09989.1"/>
    <property type="molecule type" value="Genomic_DNA"/>
</dbReference>
<name>A0A165YWG9_9AGAM</name>
<evidence type="ECO:0000313" key="2">
    <source>
        <dbReference type="EMBL" id="KZP09989.1"/>
    </source>
</evidence>
<organism evidence="2">
    <name type="scientific">Athelia psychrophila</name>
    <dbReference type="NCBI Taxonomy" id="1759441"/>
    <lineage>
        <taxon>Eukaryota</taxon>
        <taxon>Fungi</taxon>
        <taxon>Dikarya</taxon>
        <taxon>Basidiomycota</taxon>
        <taxon>Agaricomycotina</taxon>
        <taxon>Agaricomycetes</taxon>
        <taxon>Agaricomycetidae</taxon>
        <taxon>Atheliales</taxon>
        <taxon>Atheliaceae</taxon>
        <taxon>Athelia</taxon>
    </lineage>
</organism>